<dbReference type="OrthoDB" id="9156280at2"/>
<evidence type="ECO:0000313" key="3">
    <source>
        <dbReference type="Proteomes" id="UP000198539"/>
    </source>
</evidence>
<dbReference type="InterPro" id="IPR024185">
    <property type="entry name" value="FTHF_cligase-like_sf"/>
</dbReference>
<dbReference type="InterPro" id="IPR002698">
    <property type="entry name" value="FTHF_cligase"/>
</dbReference>
<dbReference type="Gene3D" id="3.40.50.10420">
    <property type="entry name" value="NagB/RpiA/CoA transferase-like"/>
    <property type="match status" value="1"/>
</dbReference>
<dbReference type="GO" id="GO:0005737">
    <property type="term" value="C:cytoplasm"/>
    <property type="evidence" value="ECO:0007669"/>
    <property type="project" value="TreeGrafter"/>
</dbReference>
<gene>
    <name evidence="2" type="ORF">SAMN04488238_10565</name>
</gene>
<name>A0A1H2YN57_9RHOB</name>
<feature type="compositionally biased region" description="Low complexity" evidence="1">
    <location>
        <begin position="1"/>
        <end position="12"/>
    </location>
</feature>
<accession>A0A1H2YN57</accession>
<evidence type="ECO:0000256" key="1">
    <source>
        <dbReference type="SAM" id="MobiDB-lite"/>
    </source>
</evidence>
<dbReference type="Proteomes" id="UP000198539">
    <property type="component" value="Unassembled WGS sequence"/>
</dbReference>
<keyword evidence="2" id="KW-0436">Ligase</keyword>
<dbReference type="EMBL" id="FNOM01000005">
    <property type="protein sequence ID" value="SDX06425.1"/>
    <property type="molecule type" value="Genomic_DNA"/>
</dbReference>
<feature type="compositionally biased region" description="Basic and acidic residues" evidence="1">
    <location>
        <begin position="14"/>
        <end position="23"/>
    </location>
</feature>
<keyword evidence="3" id="KW-1185">Reference proteome</keyword>
<proteinExistence type="predicted"/>
<evidence type="ECO:0000313" key="2">
    <source>
        <dbReference type="EMBL" id="SDX06425.1"/>
    </source>
</evidence>
<dbReference type="AlphaFoldDB" id="A0A1H2YN57"/>
<dbReference type="STRING" id="564137.SAMN04488238_10565"/>
<sequence length="278" mass="30155">MSHSTLKSTLESTSEEKAGRWSGRNADKDRLRAEIWSGLEASGLSIGPVWSRISNWVGAEVAARNLSELDIWKRAKVVKCNPDPPQIAVRLRALYDGKLLYMPVPEFGSGELPWVLLDPAKLERDGVQFEMAATSQGAVSVGQKLGFEDIQPLDMAVCGCIAVTRAGGRTGKGGGFADLELGLFRDLGKITADTPIVTTVHSSMVVEDTRLPIMAHDSLLNWIVTEKEAIETAPHGRQPGGVVWDMVQPDQLEDIWFLKDLKAKILASKAGSAPDPKA</sequence>
<protein>
    <submittedName>
        <fullName evidence="2">5-formyltetrahydrofolate cyclo-ligase</fullName>
    </submittedName>
</protein>
<reference evidence="2 3" key="1">
    <citation type="submission" date="2016-10" db="EMBL/GenBank/DDBJ databases">
        <authorList>
            <person name="de Groot N.N."/>
        </authorList>
    </citation>
    <scope>NUCLEOTIDE SEQUENCE [LARGE SCALE GENOMIC DNA]</scope>
    <source>
        <strain evidence="2 3">CGMCC 1.8894</strain>
    </source>
</reference>
<organism evidence="2 3">
    <name type="scientific">Roseicitreum antarcticum</name>
    <dbReference type="NCBI Taxonomy" id="564137"/>
    <lineage>
        <taxon>Bacteria</taxon>
        <taxon>Pseudomonadati</taxon>
        <taxon>Pseudomonadota</taxon>
        <taxon>Alphaproteobacteria</taxon>
        <taxon>Rhodobacterales</taxon>
        <taxon>Paracoccaceae</taxon>
        <taxon>Roseicitreum</taxon>
    </lineage>
</organism>
<dbReference type="RefSeq" id="WP_092888435.1">
    <property type="nucleotide sequence ID" value="NZ_CP061502.1"/>
</dbReference>
<dbReference type="GO" id="GO:0016874">
    <property type="term" value="F:ligase activity"/>
    <property type="evidence" value="ECO:0007669"/>
    <property type="project" value="UniProtKB-KW"/>
</dbReference>
<dbReference type="SUPFAM" id="SSF100950">
    <property type="entry name" value="NagB/RpiA/CoA transferase-like"/>
    <property type="match status" value="1"/>
</dbReference>
<feature type="region of interest" description="Disordered" evidence="1">
    <location>
        <begin position="1"/>
        <end position="23"/>
    </location>
</feature>
<dbReference type="PANTHER" id="PTHR13017">
    <property type="entry name" value="5-FORMYLTETRAHYDROFOLATE CYCLO-LIGASE-RELATED"/>
    <property type="match status" value="1"/>
</dbReference>
<dbReference type="Pfam" id="PF01812">
    <property type="entry name" value="5-FTHF_cyc-lig"/>
    <property type="match status" value="1"/>
</dbReference>
<dbReference type="InterPro" id="IPR037171">
    <property type="entry name" value="NagB/RpiA_transferase-like"/>
</dbReference>
<dbReference type="PANTHER" id="PTHR13017:SF0">
    <property type="entry name" value="METHENYLTETRAHYDROFOLATE SYNTHASE DOMAIN-CONTAINING PROTEIN"/>
    <property type="match status" value="1"/>
</dbReference>